<comment type="catalytic activity">
    <reaction evidence="5">
        <text>N,N-dimethyl-1,4-phenylenediamine + anthranilate + 2 NAD(+) = 2-(4-dimethylaminophenyl)diazenylbenzoate + 2 NADH + 2 H(+)</text>
        <dbReference type="Rhea" id="RHEA:55872"/>
        <dbReference type="ChEBI" id="CHEBI:15378"/>
        <dbReference type="ChEBI" id="CHEBI:15783"/>
        <dbReference type="ChEBI" id="CHEBI:16567"/>
        <dbReference type="ChEBI" id="CHEBI:57540"/>
        <dbReference type="ChEBI" id="CHEBI:57945"/>
        <dbReference type="ChEBI" id="CHEBI:71579"/>
        <dbReference type="EC" id="1.7.1.17"/>
    </reaction>
    <physiologicalReaction direction="right-to-left" evidence="5">
        <dbReference type="Rhea" id="RHEA:55874"/>
    </physiologicalReaction>
</comment>
<comment type="cofactor">
    <cofactor evidence="6">
        <name>FMN</name>
        <dbReference type="ChEBI" id="CHEBI:58210"/>
    </cofactor>
    <text evidence="6">Binds 1 FMN per subunit.</text>
</comment>
<dbReference type="EMBL" id="WMBQ01000002">
    <property type="protein sequence ID" value="MTD96212.1"/>
    <property type="molecule type" value="Genomic_DNA"/>
</dbReference>
<evidence type="ECO:0000256" key="3">
    <source>
        <dbReference type="ARBA" id="ARBA00023002"/>
    </source>
</evidence>
<evidence type="ECO:0000313" key="8">
    <source>
        <dbReference type="EMBL" id="MTD96212.1"/>
    </source>
</evidence>
<keyword evidence="1 6" id="KW-0285">Flavoprotein</keyword>
<sequence length="230" mass="25316">MQPTSTAQRKNTQSYGFVRNEANSNILCLTSSPRRDTSYSSLVAMRVLRELRQVYPDATVTIRDLARNPLPHLDEDFVIATRSIAGARTDRQREQIERSDALIDELFAAETIVIAAAMINFGIPSPLKAWIDHIVRPDRTFRYTEGGSQGLLRGRRAILVLSRGGIYSGGPLRSFEHDESYLRSVLDFVGITDVQAILLEGMALGPDFAERAVDAAMRRAGPVAGVLAAA</sequence>
<dbReference type="GO" id="GO:0016652">
    <property type="term" value="F:oxidoreductase activity, acting on NAD(P)H as acceptor"/>
    <property type="evidence" value="ECO:0007669"/>
    <property type="project" value="UniProtKB-UniRule"/>
</dbReference>
<dbReference type="GO" id="GO:0010181">
    <property type="term" value="F:FMN binding"/>
    <property type="evidence" value="ECO:0007669"/>
    <property type="project" value="UniProtKB-UniRule"/>
</dbReference>
<evidence type="ECO:0000256" key="4">
    <source>
        <dbReference type="ARBA" id="ARBA00023027"/>
    </source>
</evidence>
<gene>
    <name evidence="6" type="primary">azoR</name>
    <name evidence="8" type="ORF">GIW81_17880</name>
</gene>
<dbReference type="RefSeq" id="WP_154740661.1">
    <property type="nucleotide sequence ID" value="NZ_WMBQ01000002.1"/>
</dbReference>
<evidence type="ECO:0000256" key="5">
    <source>
        <dbReference type="ARBA" id="ARBA00048542"/>
    </source>
</evidence>
<dbReference type="HAMAP" id="MF_01216">
    <property type="entry name" value="Azoreductase_type1"/>
    <property type="match status" value="1"/>
</dbReference>
<comment type="function">
    <text evidence="6">Also exhibits azoreductase activity. Catalyzes the reductive cleavage of the azo bond in aromatic azo compounds to the corresponding amines.</text>
</comment>
<dbReference type="Gene3D" id="3.40.50.360">
    <property type="match status" value="1"/>
</dbReference>
<comment type="subunit">
    <text evidence="6">Homodimer.</text>
</comment>
<feature type="domain" description="Flavodoxin-like fold" evidence="7">
    <location>
        <begin position="25"/>
        <end position="220"/>
    </location>
</feature>
<dbReference type="AlphaFoldDB" id="A0A6I3KQV8"/>
<feature type="binding site" evidence="6">
    <location>
        <begin position="38"/>
        <end position="40"/>
    </location>
    <ligand>
        <name>FMN</name>
        <dbReference type="ChEBI" id="CHEBI:58210"/>
    </ligand>
</feature>
<feature type="binding site" evidence="6">
    <location>
        <begin position="162"/>
        <end position="165"/>
    </location>
    <ligand>
        <name>FMN</name>
        <dbReference type="ChEBI" id="CHEBI:58210"/>
    </ligand>
</feature>
<comment type="caution">
    <text evidence="6">Lacks conserved residue(s) required for the propagation of feature annotation.</text>
</comment>
<evidence type="ECO:0000256" key="2">
    <source>
        <dbReference type="ARBA" id="ARBA00022643"/>
    </source>
</evidence>
<evidence type="ECO:0000313" key="9">
    <source>
        <dbReference type="Proteomes" id="UP000440694"/>
    </source>
</evidence>
<proteinExistence type="inferred from homology"/>
<dbReference type="InterPro" id="IPR003680">
    <property type="entry name" value="Flavodoxin_fold"/>
</dbReference>
<name>A0A6I3KQV8_9HYPH</name>
<keyword evidence="3 6" id="KW-0560">Oxidoreductase</keyword>
<dbReference type="InterPro" id="IPR050104">
    <property type="entry name" value="FMN-dep_NADH:Q_OxRdtase_AzoR1"/>
</dbReference>
<keyword evidence="4 6" id="KW-0520">NAD</keyword>
<dbReference type="PANTHER" id="PTHR43741">
    <property type="entry name" value="FMN-DEPENDENT NADH-AZOREDUCTASE 1"/>
    <property type="match status" value="1"/>
</dbReference>
<dbReference type="Pfam" id="PF02525">
    <property type="entry name" value="Flavodoxin_2"/>
    <property type="match status" value="1"/>
</dbReference>
<dbReference type="SUPFAM" id="SSF52218">
    <property type="entry name" value="Flavoproteins"/>
    <property type="match status" value="1"/>
</dbReference>
<comment type="catalytic activity">
    <reaction evidence="6">
        <text>2 a quinone + NADH + H(+) = 2 a 1,4-benzosemiquinone + NAD(+)</text>
        <dbReference type="Rhea" id="RHEA:65952"/>
        <dbReference type="ChEBI" id="CHEBI:15378"/>
        <dbReference type="ChEBI" id="CHEBI:57540"/>
        <dbReference type="ChEBI" id="CHEBI:57945"/>
        <dbReference type="ChEBI" id="CHEBI:132124"/>
        <dbReference type="ChEBI" id="CHEBI:134225"/>
    </reaction>
</comment>
<reference evidence="8 9" key="1">
    <citation type="submission" date="2019-11" db="EMBL/GenBank/DDBJ databases">
        <title>Identification of a novel strain.</title>
        <authorList>
            <person name="Xu Q."/>
            <person name="Wang G."/>
        </authorList>
    </citation>
    <scope>NUCLEOTIDE SEQUENCE [LARGE SCALE GENOMIC DNA]</scope>
    <source>
        <strain evidence="9">xq</strain>
    </source>
</reference>
<dbReference type="Proteomes" id="UP000440694">
    <property type="component" value="Unassembled WGS sequence"/>
</dbReference>
<comment type="similarity">
    <text evidence="6">Belongs to the azoreductase type 1 family.</text>
</comment>
<keyword evidence="2 6" id="KW-0288">FMN</keyword>
<dbReference type="GO" id="GO:0016655">
    <property type="term" value="F:oxidoreductase activity, acting on NAD(P)H, quinone or similar compound as acceptor"/>
    <property type="evidence" value="ECO:0007669"/>
    <property type="project" value="InterPro"/>
</dbReference>
<comment type="caution">
    <text evidence="8">The sequence shown here is derived from an EMBL/GenBank/DDBJ whole genome shotgun (WGS) entry which is preliminary data.</text>
</comment>
<dbReference type="GO" id="GO:0009055">
    <property type="term" value="F:electron transfer activity"/>
    <property type="evidence" value="ECO:0007669"/>
    <property type="project" value="UniProtKB-UniRule"/>
</dbReference>
<comment type="function">
    <text evidence="6">Quinone reductase that provides resistance to thiol-specific stress caused by electrophilic quinones.</text>
</comment>
<feature type="binding site" evidence="6">
    <location>
        <position position="32"/>
    </location>
    <ligand>
        <name>FMN</name>
        <dbReference type="ChEBI" id="CHEBI:58210"/>
    </ligand>
</feature>
<dbReference type="EC" id="1.7.1.17" evidence="6"/>
<evidence type="ECO:0000256" key="1">
    <source>
        <dbReference type="ARBA" id="ARBA00022630"/>
    </source>
</evidence>
<protein>
    <recommendedName>
        <fullName evidence="6">FMN dependent NADH:quinone oxidoreductase</fullName>
        <ecNumber evidence="6">1.6.5.-</ecNumber>
    </recommendedName>
    <alternativeName>
        <fullName evidence="6">Azo-dye reductase</fullName>
    </alternativeName>
    <alternativeName>
        <fullName evidence="6">FMN-dependent NADH-azo compound oxidoreductase</fullName>
    </alternativeName>
    <alternativeName>
        <fullName evidence="6">FMN-dependent NADH-azoreductase</fullName>
        <ecNumber evidence="6">1.7.1.17</ecNumber>
    </alternativeName>
</protein>
<dbReference type="InterPro" id="IPR029039">
    <property type="entry name" value="Flavoprotein-like_sf"/>
</dbReference>
<accession>A0A6I3KQV8</accession>
<organism evidence="8 9">
    <name type="scientific">Hyphomicrobium album</name>
    <dbReference type="NCBI Taxonomy" id="2665159"/>
    <lineage>
        <taxon>Bacteria</taxon>
        <taxon>Pseudomonadati</taxon>
        <taxon>Pseudomonadota</taxon>
        <taxon>Alphaproteobacteria</taxon>
        <taxon>Hyphomicrobiales</taxon>
        <taxon>Hyphomicrobiaceae</taxon>
        <taxon>Hyphomicrobium</taxon>
    </lineage>
</organism>
<dbReference type="EC" id="1.6.5.-" evidence="6"/>
<evidence type="ECO:0000259" key="7">
    <source>
        <dbReference type="Pfam" id="PF02525"/>
    </source>
</evidence>
<dbReference type="PANTHER" id="PTHR43741:SF2">
    <property type="entry name" value="FMN-DEPENDENT NADH:QUINONE OXIDOREDUCTASE"/>
    <property type="match status" value="1"/>
</dbReference>
<evidence type="ECO:0000256" key="6">
    <source>
        <dbReference type="HAMAP-Rule" id="MF_01216"/>
    </source>
</evidence>
<keyword evidence="9" id="KW-1185">Reference proteome</keyword>
<dbReference type="InterPro" id="IPR023048">
    <property type="entry name" value="NADH:quinone_OxRdtase_FMN_depd"/>
</dbReference>